<keyword evidence="3" id="KW-1185">Reference proteome</keyword>
<gene>
    <name evidence="2" type="ORF">J2S05_002521</name>
</gene>
<dbReference type="Proteomes" id="UP001225034">
    <property type="component" value="Unassembled WGS sequence"/>
</dbReference>
<dbReference type="Pfam" id="PF04525">
    <property type="entry name" value="LOR"/>
    <property type="match status" value="1"/>
</dbReference>
<dbReference type="EMBL" id="JAUSUA010000003">
    <property type="protein sequence ID" value="MDQ0207720.1"/>
    <property type="molecule type" value="Genomic_DNA"/>
</dbReference>
<dbReference type="InterPro" id="IPR038595">
    <property type="entry name" value="LOR_sf"/>
</dbReference>
<accession>A0ABT9YJQ2</accession>
<sequence length="164" mass="19066">MDLYIKQRVFSFGDQFTVTDQEGKKLYEVQGKVFSFGDQLMISEINGTGQIHIKQKLASWMPRYSIEMDGEVLCEVVKKFTFFKASFDITPFNWTIEGNVFNHQYVLKEGQNEIMTVQKEWLTWGDTYHVTINEERLVMPCLAIMIVLDMVLHNKKNNHSAAAN</sequence>
<evidence type="ECO:0000256" key="1">
    <source>
        <dbReference type="ARBA" id="ARBA00005437"/>
    </source>
</evidence>
<dbReference type="InterPro" id="IPR025659">
    <property type="entry name" value="Tubby-like_C"/>
</dbReference>
<evidence type="ECO:0000313" key="3">
    <source>
        <dbReference type="Proteomes" id="UP001225034"/>
    </source>
</evidence>
<dbReference type="InterPro" id="IPR007612">
    <property type="entry name" value="LOR"/>
</dbReference>
<name>A0ABT9YJQ2_9BACI</name>
<comment type="caution">
    <text evidence="2">The sequence shown here is derived from an EMBL/GenBank/DDBJ whole genome shotgun (WGS) entry which is preliminary data.</text>
</comment>
<organism evidence="2 3">
    <name type="scientific">Alkalicoccobacillus murimartini</name>
    <dbReference type="NCBI Taxonomy" id="171685"/>
    <lineage>
        <taxon>Bacteria</taxon>
        <taxon>Bacillati</taxon>
        <taxon>Bacillota</taxon>
        <taxon>Bacilli</taxon>
        <taxon>Bacillales</taxon>
        <taxon>Bacillaceae</taxon>
        <taxon>Alkalicoccobacillus</taxon>
    </lineage>
</organism>
<evidence type="ECO:0000313" key="2">
    <source>
        <dbReference type="EMBL" id="MDQ0207720.1"/>
    </source>
</evidence>
<proteinExistence type="inferred from homology"/>
<comment type="similarity">
    <text evidence="1">Belongs to the LOR family.</text>
</comment>
<reference evidence="2 3" key="1">
    <citation type="submission" date="2023-07" db="EMBL/GenBank/DDBJ databases">
        <title>Genomic Encyclopedia of Type Strains, Phase IV (KMG-IV): sequencing the most valuable type-strain genomes for metagenomic binning, comparative biology and taxonomic classification.</title>
        <authorList>
            <person name="Goeker M."/>
        </authorList>
    </citation>
    <scope>NUCLEOTIDE SEQUENCE [LARGE SCALE GENOMIC DNA]</scope>
    <source>
        <strain evidence="2 3">DSM 19154</strain>
    </source>
</reference>
<dbReference type="SUPFAM" id="SSF54518">
    <property type="entry name" value="Tubby C-terminal domain-like"/>
    <property type="match status" value="1"/>
</dbReference>
<protein>
    <submittedName>
        <fullName evidence="2">Uncharacterized protein YxjI</fullName>
    </submittedName>
</protein>
<dbReference type="RefSeq" id="WP_306983221.1">
    <property type="nucleotide sequence ID" value="NZ_JAUSUA010000003.1"/>
</dbReference>
<dbReference type="Gene3D" id="2.40.160.200">
    <property type="entry name" value="LURP1-related"/>
    <property type="match status" value="1"/>
</dbReference>